<evidence type="ECO:0000256" key="4">
    <source>
        <dbReference type="ARBA" id="ARBA00022737"/>
    </source>
</evidence>
<feature type="transmembrane region" description="Helical" evidence="7">
    <location>
        <begin position="145"/>
        <end position="166"/>
    </location>
</feature>
<keyword evidence="6 7" id="KW-0472">Membrane</keyword>
<dbReference type="InterPro" id="IPR036721">
    <property type="entry name" value="RCK_C_sf"/>
</dbReference>
<dbReference type="PANTHER" id="PTHR43652">
    <property type="entry name" value="BASIC AMINO ACID ANTIPORTER YFCC-RELATED"/>
    <property type="match status" value="1"/>
</dbReference>
<keyword evidence="10" id="KW-1185">Reference proteome</keyword>
<feature type="transmembrane region" description="Helical" evidence="7">
    <location>
        <begin position="537"/>
        <end position="555"/>
    </location>
</feature>
<evidence type="ECO:0000313" key="9">
    <source>
        <dbReference type="EMBL" id="BEQ16714.1"/>
    </source>
</evidence>
<feature type="domain" description="RCK C-terminal" evidence="8">
    <location>
        <begin position="306"/>
        <end position="390"/>
    </location>
</feature>
<dbReference type="EMBL" id="AP028679">
    <property type="protein sequence ID" value="BEQ16714.1"/>
    <property type="molecule type" value="Genomic_DNA"/>
</dbReference>
<feature type="transmembrane region" description="Helical" evidence="7">
    <location>
        <begin position="575"/>
        <end position="594"/>
    </location>
</feature>
<dbReference type="SUPFAM" id="SSF116726">
    <property type="entry name" value="TrkA C-terminal domain-like"/>
    <property type="match status" value="1"/>
</dbReference>
<feature type="transmembrane region" description="Helical" evidence="7">
    <location>
        <begin position="53"/>
        <end position="75"/>
    </location>
</feature>
<reference evidence="10" key="1">
    <citation type="journal article" date="2023" name="Arch. Microbiol.">
        <title>Desulfoferula mesophilus gen. nov. sp. nov., a mesophilic sulfate-reducing bacterium isolated from a brackish lake sediment.</title>
        <authorList>
            <person name="Watanabe T."/>
            <person name="Yabe T."/>
            <person name="Tsuji J.M."/>
            <person name="Fukui M."/>
        </authorList>
    </citation>
    <scope>NUCLEOTIDE SEQUENCE [LARGE SCALE GENOMIC DNA]</scope>
    <source>
        <strain evidence="10">12FAK</strain>
    </source>
</reference>
<keyword evidence="4" id="KW-0677">Repeat</keyword>
<gene>
    <name evidence="9" type="ORF">FAK_37800</name>
</gene>
<feature type="transmembrane region" description="Helical" evidence="7">
    <location>
        <begin position="458"/>
        <end position="481"/>
    </location>
</feature>
<keyword evidence="3 7" id="KW-0812">Transmembrane</keyword>
<evidence type="ECO:0000256" key="2">
    <source>
        <dbReference type="ARBA" id="ARBA00022448"/>
    </source>
</evidence>
<dbReference type="GO" id="GO:0005886">
    <property type="term" value="C:plasma membrane"/>
    <property type="evidence" value="ECO:0007669"/>
    <property type="project" value="TreeGrafter"/>
</dbReference>
<evidence type="ECO:0000313" key="10">
    <source>
        <dbReference type="Proteomes" id="UP001366166"/>
    </source>
</evidence>
<dbReference type="RefSeq" id="WP_338602941.1">
    <property type="nucleotide sequence ID" value="NZ_AP028679.1"/>
</dbReference>
<protein>
    <submittedName>
        <fullName evidence="9">SLC13 family permease</fullName>
    </submittedName>
</protein>
<dbReference type="Proteomes" id="UP001366166">
    <property type="component" value="Chromosome"/>
</dbReference>
<feature type="transmembrane region" description="Helical" evidence="7">
    <location>
        <begin position="429"/>
        <end position="446"/>
    </location>
</feature>
<accession>A0AAU9EQG0</accession>
<dbReference type="Pfam" id="PF02080">
    <property type="entry name" value="TrkA_C"/>
    <property type="match status" value="1"/>
</dbReference>
<evidence type="ECO:0000259" key="8">
    <source>
        <dbReference type="PROSITE" id="PS51202"/>
    </source>
</evidence>
<dbReference type="InterPro" id="IPR006037">
    <property type="entry name" value="RCK_C"/>
</dbReference>
<feature type="transmembrane region" description="Helical" evidence="7">
    <location>
        <begin position="13"/>
        <end position="41"/>
    </location>
</feature>
<dbReference type="InterPro" id="IPR051679">
    <property type="entry name" value="DASS-Related_Transporters"/>
</dbReference>
<feature type="transmembrane region" description="Helical" evidence="7">
    <location>
        <begin position="406"/>
        <end position="423"/>
    </location>
</feature>
<feature type="transmembrane region" description="Helical" evidence="7">
    <location>
        <begin position="178"/>
        <end position="200"/>
    </location>
</feature>
<dbReference type="PROSITE" id="PS51202">
    <property type="entry name" value="RCK_C"/>
    <property type="match status" value="1"/>
</dbReference>
<name>A0AAU9EQG0_9BACT</name>
<dbReference type="AlphaFoldDB" id="A0AAU9EQG0"/>
<comment type="subcellular location">
    <subcellularLocation>
        <location evidence="1">Membrane</location>
        <topology evidence="1">Multi-pass membrane protein</topology>
    </subcellularLocation>
</comment>
<sequence length="595" mass="63746">METLTLTNQMIEVLALIGLAVLLFVVEWVRVDVVGIMMMVFTPLLGLVTPQEALSGLSSNAVVSIIAVMIIGAGLDRTGLVGLAVKPVLKLAGSRGRRVVVFVSATVAVISSILQNIGAAALFLPAVQRISRARLIPISRLLMPIGFAAILGGTLTLVGSSPLILLNDLIAPFELRPFGLFSVTPVGLCLVTAGILYFVVLGSRVLPQGSVPRAAALCRLHPLGGEHFEFRVRPELPQPLTAEIMARRYGAHLVGLNKVHHGEKLLAPDERSILYPGDEAVVVATPASLERLALDFNLEVKPRLETFSEDLSPQQWGSVEAVVAPRSELAGRTLGQVHFVSKFQLNPVAIFRGDTPSEVRLEEMKLQEGDSLIMEGPWQRFRILAEKGWLVFCTPVREEPPATGKAAWAALWLALSLTMILVFKVQLGISLLTGALGMLVTRVIRVEEAYQAVDWRTVFLLAGLLPLGMATLKTGTAAWVAQEVLGLAGPLSPLPLLALVGVLSTVFTLVVSNVGAVVLLVPIAVQLALQADADPRLAALAVGLATSNSFILPTHQVNALYMGPGRYHARDFIKAGLPLSVIFLVVMLAALYLLY</sequence>
<dbReference type="InterPro" id="IPR004680">
    <property type="entry name" value="Cit_transptr-like_dom"/>
</dbReference>
<organism evidence="9 10">
    <name type="scientific">Desulfoferula mesophila</name>
    <dbReference type="NCBI Taxonomy" id="3058419"/>
    <lineage>
        <taxon>Bacteria</taxon>
        <taxon>Pseudomonadati</taxon>
        <taxon>Thermodesulfobacteriota</taxon>
        <taxon>Desulfarculia</taxon>
        <taxon>Desulfarculales</taxon>
        <taxon>Desulfarculaceae</taxon>
        <taxon>Desulfoferula</taxon>
    </lineage>
</organism>
<dbReference type="Pfam" id="PF03600">
    <property type="entry name" value="CitMHS"/>
    <property type="match status" value="1"/>
</dbReference>
<dbReference type="Gene3D" id="3.30.70.1450">
    <property type="entry name" value="Regulator of K+ conductance, C-terminal domain"/>
    <property type="match status" value="1"/>
</dbReference>
<keyword evidence="5 7" id="KW-1133">Transmembrane helix</keyword>
<evidence type="ECO:0000256" key="6">
    <source>
        <dbReference type="ARBA" id="ARBA00023136"/>
    </source>
</evidence>
<dbReference type="PANTHER" id="PTHR43652:SF2">
    <property type="entry name" value="BASIC AMINO ACID ANTIPORTER YFCC-RELATED"/>
    <property type="match status" value="1"/>
</dbReference>
<evidence type="ECO:0000256" key="7">
    <source>
        <dbReference type="SAM" id="Phobius"/>
    </source>
</evidence>
<evidence type="ECO:0000256" key="3">
    <source>
        <dbReference type="ARBA" id="ARBA00022692"/>
    </source>
</evidence>
<dbReference type="KEGG" id="dmp:FAK_37800"/>
<feature type="transmembrane region" description="Helical" evidence="7">
    <location>
        <begin position="496"/>
        <end position="525"/>
    </location>
</feature>
<feature type="transmembrane region" description="Helical" evidence="7">
    <location>
        <begin position="99"/>
        <end position="124"/>
    </location>
</feature>
<dbReference type="GO" id="GO:0006813">
    <property type="term" value="P:potassium ion transport"/>
    <property type="evidence" value="ECO:0007669"/>
    <property type="project" value="InterPro"/>
</dbReference>
<keyword evidence="2" id="KW-0813">Transport</keyword>
<evidence type="ECO:0000256" key="1">
    <source>
        <dbReference type="ARBA" id="ARBA00004141"/>
    </source>
</evidence>
<dbReference type="GO" id="GO:0008324">
    <property type="term" value="F:monoatomic cation transmembrane transporter activity"/>
    <property type="evidence" value="ECO:0007669"/>
    <property type="project" value="InterPro"/>
</dbReference>
<proteinExistence type="predicted"/>
<evidence type="ECO:0000256" key="5">
    <source>
        <dbReference type="ARBA" id="ARBA00022989"/>
    </source>
</evidence>